<dbReference type="PROSITE" id="PS00108">
    <property type="entry name" value="PROTEIN_KINASE_ST"/>
    <property type="match status" value="1"/>
</dbReference>
<dbReference type="PANTHER" id="PTHR27003">
    <property type="entry name" value="OS07G0166700 PROTEIN"/>
    <property type="match status" value="1"/>
</dbReference>
<dbReference type="InterPro" id="IPR011009">
    <property type="entry name" value="Kinase-like_dom_sf"/>
</dbReference>
<dbReference type="Proteomes" id="UP001187471">
    <property type="component" value="Unassembled WGS sequence"/>
</dbReference>
<sequence>MSCVGVAVASNISSTPLTNVTVIWGGWSSVRHLTTTWQAELDSLALRALHCARNSMEAAVCGSRALNSIRTLDKNFNILSHSKKNIRSGNNKEGYVVQEVHLSGQNVNAKPSIGMAIVVEGLPSDSLAGFNDGQSKSLKPSENHFELHFKLSRWWTFFDKLSHPNLLRHFGYCLEEEKHFLVHEFMENGRLDTYLSDGAKPLPWVTRLNIAVGAAQGLAFLHATEKRVMYFSFMASKILLDGGTLFVMLGKGRVHYLLSKNKKESQSLVVVAKIFHVTYAVLFWDEKCSHMYKVSIKALASSPIGSTAQLSSPLESSHDGIGDTLLLDFEFQIDIHKIEVRADVMRPDEEAKSGQGIKQPSFLPEQGCLRFSLAEIHLASQNFDDALILGKGGFGNVYQGLVNIDNVESLVAIKRLNSTFSQGALEFWTEIEMLSKFRHCHLVSLIGYCDEHNEIILVYEYMCNGTLADHLHKVGKNGNPPLSWVQRLKICIGSARGLDYLHTGTGVQHRVIHRDVKSSNILLDEHWAAKVSDFGLSKIGPANQSLSYVSTNVKGTHGYLDPEYFLTYRLTRKTDVYAFGVVLFEVLSGRPAVDARLNEKQLGLAAWARRCVKDGKVERIVDPNLREGRVSPKSLGTYVKIADQCLRRRPEERPTMAQVVACLELALKLQEGWDSSNVGGETFSTKVRLFFLGKSPVNTGTLCPLHILIYKCLFPPLKTVLYASVETRLRTAVDDGLGK</sequence>
<dbReference type="GO" id="GO:0004714">
    <property type="term" value="F:transmembrane receptor protein tyrosine kinase activity"/>
    <property type="evidence" value="ECO:0007669"/>
    <property type="project" value="InterPro"/>
</dbReference>
<keyword evidence="2" id="KW-0723">Serine/threonine-protein kinase</keyword>
<keyword evidence="5" id="KW-0812">Transmembrane</keyword>
<evidence type="ECO:0000256" key="4">
    <source>
        <dbReference type="ARBA" id="ARBA00022679"/>
    </source>
</evidence>
<evidence type="ECO:0000256" key="5">
    <source>
        <dbReference type="ARBA" id="ARBA00022692"/>
    </source>
</evidence>
<keyword evidence="9" id="KW-1133">Transmembrane helix</keyword>
<keyword evidence="3" id="KW-0597">Phosphoprotein</keyword>
<dbReference type="FunFam" id="1.10.510.10:FF:000146">
    <property type="entry name" value="LRR receptor-like serine/threonine-protein kinase IOS1"/>
    <property type="match status" value="1"/>
</dbReference>
<feature type="domain" description="Protein kinase" evidence="13">
    <location>
        <begin position="383"/>
        <end position="667"/>
    </location>
</feature>
<dbReference type="SUPFAM" id="SSF56112">
    <property type="entry name" value="Protein kinase-like (PK-like)"/>
    <property type="match status" value="2"/>
</dbReference>
<reference evidence="14" key="1">
    <citation type="submission" date="2022-12" db="EMBL/GenBank/DDBJ databases">
        <title>Draft genome assemblies for two species of Escallonia (Escalloniales).</title>
        <authorList>
            <person name="Chanderbali A."/>
            <person name="Dervinis C."/>
            <person name="Anghel I."/>
            <person name="Soltis D."/>
            <person name="Soltis P."/>
            <person name="Zapata F."/>
        </authorList>
    </citation>
    <scope>NUCLEOTIDE SEQUENCE</scope>
    <source>
        <strain evidence="14">UCBG92.1500</strain>
        <tissue evidence="14">Leaf</tissue>
    </source>
</reference>
<dbReference type="InterPro" id="IPR001245">
    <property type="entry name" value="Ser-Thr/Tyr_kinase_cat_dom"/>
</dbReference>
<dbReference type="Gene3D" id="3.30.200.20">
    <property type="entry name" value="Phosphorylase Kinase, domain 1"/>
    <property type="match status" value="1"/>
</dbReference>
<keyword evidence="10" id="KW-0472">Membrane</keyword>
<dbReference type="EMBL" id="JAVXUO010000613">
    <property type="protein sequence ID" value="KAK2990832.1"/>
    <property type="molecule type" value="Genomic_DNA"/>
</dbReference>
<protein>
    <recommendedName>
        <fullName evidence="13">Protein kinase domain-containing protein</fullName>
    </recommendedName>
</protein>
<dbReference type="InterPro" id="IPR008271">
    <property type="entry name" value="Ser/Thr_kinase_AS"/>
</dbReference>
<evidence type="ECO:0000256" key="9">
    <source>
        <dbReference type="ARBA" id="ARBA00022989"/>
    </source>
</evidence>
<gene>
    <name evidence="14" type="ORF">RJ640_025889</name>
</gene>
<keyword evidence="7" id="KW-0418">Kinase</keyword>
<proteinExistence type="predicted"/>
<dbReference type="GO" id="GO:0005524">
    <property type="term" value="F:ATP binding"/>
    <property type="evidence" value="ECO:0007669"/>
    <property type="project" value="UniProtKB-UniRule"/>
</dbReference>
<evidence type="ECO:0000313" key="15">
    <source>
        <dbReference type="Proteomes" id="UP001187471"/>
    </source>
</evidence>
<evidence type="ECO:0000256" key="12">
    <source>
        <dbReference type="PROSITE-ProRule" id="PRU10141"/>
    </source>
</evidence>
<evidence type="ECO:0000313" key="14">
    <source>
        <dbReference type="EMBL" id="KAK2990832.1"/>
    </source>
</evidence>
<dbReference type="SMART" id="SM00220">
    <property type="entry name" value="S_TKc"/>
    <property type="match status" value="1"/>
</dbReference>
<dbReference type="FunFam" id="3.30.200.20:FF:000039">
    <property type="entry name" value="receptor-like protein kinase FERONIA"/>
    <property type="match status" value="1"/>
</dbReference>
<accession>A0AA88RKD0</accession>
<keyword evidence="15" id="KW-1185">Reference proteome</keyword>
<dbReference type="InterPro" id="IPR017441">
    <property type="entry name" value="Protein_kinase_ATP_BS"/>
</dbReference>
<keyword evidence="6 12" id="KW-0547">Nucleotide-binding</keyword>
<comment type="caution">
    <text evidence="14">The sequence shown here is derived from an EMBL/GenBank/DDBJ whole genome shotgun (WGS) entry which is preliminary data.</text>
</comment>
<dbReference type="PANTHER" id="PTHR27003:SF408">
    <property type="entry name" value="PROTEIN KINASE DOMAIN-CONTAINING PROTEIN"/>
    <property type="match status" value="1"/>
</dbReference>
<evidence type="ECO:0000256" key="2">
    <source>
        <dbReference type="ARBA" id="ARBA00022527"/>
    </source>
</evidence>
<keyword evidence="4" id="KW-0808">Transferase</keyword>
<feature type="domain" description="Protein kinase" evidence="13">
    <location>
        <begin position="82"/>
        <end position="362"/>
    </location>
</feature>
<dbReference type="CDD" id="cd14066">
    <property type="entry name" value="STKc_IRAK"/>
    <property type="match status" value="1"/>
</dbReference>
<evidence type="ECO:0000259" key="13">
    <source>
        <dbReference type="PROSITE" id="PS50011"/>
    </source>
</evidence>
<dbReference type="InterPro" id="IPR000719">
    <property type="entry name" value="Prot_kinase_dom"/>
</dbReference>
<evidence type="ECO:0000256" key="11">
    <source>
        <dbReference type="ARBA" id="ARBA00023170"/>
    </source>
</evidence>
<dbReference type="GO" id="GO:0005886">
    <property type="term" value="C:plasma membrane"/>
    <property type="evidence" value="ECO:0007669"/>
    <property type="project" value="TreeGrafter"/>
</dbReference>
<dbReference type="InterPro" id="IPR045272">
    <property type="entry name" value="ANXUR1/2-like"/>
</dbReference>
<keyword evidence="11" id="KW-0675">Receptor</keyword>
<evidence type="ECO:0000256" key="1">
    <source>
        <dbReference type="ARBA" id="ARBA00004167"/>
    </source>
</evidence>
<dbReference type="GO" id="GO:0009506">
    <property type="term" value="C:plasmodesma"/>
    <property type="evidence" value="ECO:0007669"/>
    <property type="project" value="TreeGrafter"/>
</dbReference>
<dbReference type="GO" id="GO:0004674">
    <property type="term" value="F:protein serine/threonine kinase activity"/>
    <property type="evidence" value="ECO:0007669"/>
    <property type="project" value="UniProtKB-KW"/>
</dbReference>
<evidence type="ECO:0000256" key="7">
    <source>
        <dbReference type="ARBA" id="ARBA00022777"/>
    </source>
</evidence>
<evidence type="ECO:0000256" key="3">
    <source>
        <dbReference type="ARBA" id="ARBA00022553"/>
    </source>
</evidence>
<organism evidence="14 15">
    <name type="scientific">Escallonia rubra</name>
    <dbReference type="NCBI Taxonomy" id="112253"/>
    <lineage>
        <taxon>Eukaryota</taxon>
        <taxon>Viridiplantae</taxon>
        <taxon>Streptophyta</taxon>
        <taxon>Embryophyta</taxon>
        <taxon>Tracheophyta</taxon>
        <taxon>Spermatophyta</taxon>
        <taxon>Magnoliopsida</taxon>
        <taxon>eudicotyledons</taxon>
        <taxon>Gunneridae</taxon>
        <taxon>Pentapetalae</taxon>
        <taxon>asterids</taxon>
        <taxon>campanulids</taxon>
        <taxon>Escalloniales</taxon>
        <taxon>Escalloniaceae</taxon>
        <taxon>Escallonia</taxon>
    </lineage>
</organism>
<name>A0AA88RKD0_9ASTE</name>
<evidence type="ECO:0000256" key="8">
    <source>
        <dbReference type="ARBA" id="ARBA00022840"/>
    </source>
</evidence>
<dbReference type="Gene3D" id="1.10.510.10">
    <property type="entry name" value="Transferase(Phosphotransferase) domain 1"/>
    <property type="match status" value="2"/>
</dbReference>
<feature type="binding site" evidence="12">
    <location>
        <position position="414"/>
    </location>
    <ligand>
        <name>ATP</name>
        <dbReference type="ChEBI" id="CHEBI:30616"/>
    </ligand>
</feature>
<dbReference type="PROSITE" id="PS50011">
    <property type="entry name" value="PROTEIN_KINASE_DOM"/>
    <property type="match status" value="2"/>
</dbReference>
<comment type="subcellular location">
    <subcellularLocation>
        <location evidence="1">Membrane</location>
        <topology evidence="1">Single-pass membrane protein</topology>
    </subcellularLocation>
</comment>
<dbReference type="Pfam" id="PF07714">
    <property type="entry name" value="PK_Tyr_Ser-Thr"/>
    <property type="match status" value="2"/>
</dbReference>
<dbReference type="AlphaFoldDB" id="A0AA88RKD0"/>
<evidence type="ECO:0000256" key="6">
    <source>
        <dbReference type="ARBA" id="ARBA00022741"/>
    </source>
</evidence>
<keyword evidence="8 12" id="KW-0067">ATP-binding</keyword>
<evidence type="ECO:0000256" key="10">
    <source>
        <dbReference type="ARBA" id="ARBA00023136"/>
    </source>
</evidence>
<dbReference type="PROSITE" id="PS00107">
    <property type="entry name" value="PROTEIN_KINASE_ATP"/>
    <property type="match status" value="1"/>
</dbReference>